<protein>
    <recommendedName>
        <fullName evidence="4">non-specific protein-tyrosine kinase</fullName>
        <ecNumber evidence="4">2.7.10.2</ecNumber>
    </recommendedName>
</protein>
<evidence type="ECO:0000256" key="13">
    <source>
        <dbReference type="ARBA" id="ARBA00023136"/>
    </source>
</evidence>
<keyword evidence="8 16" id="KW-0812">Transmembrane</keyword>
<evidence type="ECO:0000313" key="20">
    <source>
        <dbReference type="Proteomes" id="UP000008718"/>
    </source>
</evidence>
<dbReference type="HOGENOM" id="CLU_009912_6_0_10"/>
<dbReference type="Gene3D" id="3.40.50.300">
    <property type="entry name" value="P-loop containing nucleotide triphosphate hydrolases"/>
    <property type="match status" value="1"/>
</dbReference>
<keyword evidence="9" id="KW-0547">Nucleotide-binding</keyword>
<gene>
    <name evidence="19" type="ordered locus">Palpr_0399</name>
</gene>
<evidence type="ECO:0000313" key="19">
    <source>
        <dbReference type="EMBL" id="ADQ78560.1"/>
    </source>
</evidence>
<dbReference type="GO" id="GO:0005524">
    <property type="term" value="F:ATP binding"/>
    <property type="evidence" value="ECO:0007669"/>
    <property type="project" value="UniProtKB-KW"/>
</dbReference>
<evidence type="ECO:0000256" key="14">
    <source>
        <dbReference type="ARBA" id="ARBA00023137"/>
    </source>
</evidence>
<dbReference type="Proteomes" id="UP000008718">
    <property type="component" value="Chromosome"/>
</dbReference>
<keyword evidence="20" id="KW-1185">Reference proteome</keyword>
<dbReference type="Pfam" id="PF02706">
    <property type="entry name" value="Wzz"/>
    <property type="match status" value="1"/>
</dbReference>
<evidence type="ECO:0000256" key="9">
    <source>
        <dbReference type="ARBA" id="ARBA00022741"/>
    </source>
</evidence>
<evidence type="ECO:0000256" key="8">
    <source>
        <dbReference type="ARBA" id="ARBA00022692"/>
    </source>
</evidence>
<evidence type="ECO:0000256" key="7">
    <source>
        <dbReference type="ARBA" id="ARBA00022679"/>
    </source>
</evidence>
<evidence type="ECO:0000256" key="3">
    <source>
        <dbReference type="ARBA" id="ARBA00008883"/>
    </source>
</evidence>
<dbReference type="eggNOG" id="COG3206">
    <property type="taxonomic scope" value="Bacteria"/>
</dbReference>
<sequence>MDNNFEQFEQDIQEKPIDWREIFERIIFHWKWFLFSAVIAIIAGFFYSRTQNDVYEVKSSILIIDQSKSGQMNELSVLKQLDAVGIGGGKSATMANNEEQVIHSTTLMKRVVNNLELHTNYSHKVFLKSEDLYTASPLYVHLDSLSLNQLQFPLELDITPEDGQLNIKGNYNDSTFQLQAKKLPAILKTPAGIISILLRHGKTFPDEPIKVSISNPSKVAKYLAEKSLTTEVGKLADVIDLTLKVAHAKKGQDILNTLSTIYNQDATEQNNLSAINTATFIDGRLKLLASELGDVEKDVESYKKTNKLTDIDEDAKMYLEKNSTYNQLQVQVEMQQHLIKYVDEFINNPAHQSALIPNLGLTDVGLVAVIQKYNELLMTRGRIALGSSSENPVLKTLNEQINATRKAIQISISNIRKGLQISNTDLGAQNSLIQSKIRDMPRQEREFIEIKRQQQVKESLYLFLLQKREEASLNMAVTVPKGRVLNAPDDATQVGPHRTMIMLMFLVIGLLIPAAIIYLLEIINTSIRNRTDVEKSTKIPVISELGHNDSSSIFIDYHTNSSSNSELFRLLRAKLQFTLDHPTEKVILVTSTMAGEGKTFVGINLSVMLSLAEKKVLIMGMDLRKPQLAKHFGIEFKDGITAYLSGQITDYKSMIFSSPEFPLLDILPAGVIPPNPNELIMKRRFDSLLDELKEQYDYIVIDSAPVGVVSDSYLIDRVSDLTLYVCRARYTDKRNIDFINRIQDEKSLKRLFLVVNDVDLESNKYAYHRKYGYGYGKNRYGYGYGYGSKKTDTGKHV</sequence>
<evidence type="ECO:0000256" key="11">
    <source>
        <dbReference type="ARBA" id="ARBA00022840"/>
    </source>
</evidence>
<name>E4T1G6_PALPW</name>
<evidence type="ECO:0000256" key="1">
    <source>
        <dbReference type="ARBA" id="ARBA00004429"/>
    </source>
</evidence>
<evidence type="ECO:0000259" key="18">
    <source>
        <dbReference type="Pfam" id="PF13614"/>
    </source>
</evidence>
<dbReference type="InterPro" id="IPR005702">
    <property type="entry name" value="Wzc-like_C"/>
</dbReference>
<keyword evidence="5" id="KW-1003">Cell membrane</keyword>
<dbReference type="InterPro" id="IPR003856">
    <property type="entry name" value="LPS_length_determ_N"/>
</dbReference>
<proteinExistence type="inferred from homology"/>
<reference evidence="19 20" key="2">
    <citation type="journal article" date="2011" name="Stand. Genomic Sci.">
        <title>Complete genome sequence of Paludibacter propionicigenes type strain (WB4).</title>
        <authorList>
            <person name="Gronow S."/>
            <person name="Munk C."/>
            <person name="Lapidus A."/>
            <person name="Nolan M."/>
            <person name="Lucas S."/>
            <person name="Hammon N."/>
            <person name="Deshpande S."/>
            <person name="Cheng J.F."/>
            <person name="Tapia R."/>
            <person name="Han C."/>
            <person name="Goodwin L."/>
            <person name="Pitluck S."/>
            <person name="Liolios K."/>
            <person name="Ivanova N."/>
            <person name="Mavromatis K."/>
            <person name="Mikhailova N."/>
            <person name="Pati A."/>
            <person name="Chen A."/>
            <person name="Palaniappan K."/>
            <person name="Land M."/>
            <person name="Hauser L."/>
            <person name="Chang Y.J."/>
            <person name="Jeffries C.D."/>
            <person name="Brambilla E."/>
            <person name="Rohde M."/>
            <person name="Goker M."/>
            <person name="Detter J.C."/>
            <person name="Woyke T."/>
            <person name="Bristow J."/>
            <person name="Eisen J.A."/>
            <person name="Markowitz V."/>
            <person name="Hugenholtz P."/>
            <person name="Kyrpides N.C."/>
            <person name="Klenk H.P."/>
        </authorList>
    </citation>
    <scope>NUCLEOTIDE SEQUENCE [LARGE SCALE GENOMIC DNA]</scope>
    <source>
        <strain evidence="20">DSM 17365 / JCM 13257 / WB4</strain>
    </source>
</reference>
<evidence type="ECO:0000256" key="10">
    <source>
        <dbReference type="ARBA" id="ARBA00022777"/>
    </source>
</evidence>
<keyword evidence="13 16" id="KW-0472">Membrane</keyword>
<dbReference type="GO" id="GO:0005886">
    <property type="term" value="C:plasma membrane"/>
    <property type="evidence" value="ECO:0007669"/>
    <property type="project" value="UniProtKB-SubCell"/>
</dbReference>
<comment type="similarity">
    <text evidence="2">Belongs to the CpsD/CapB family.</text>
</comment>
<keyword evidence="10" id="KW-0418">Kinase</keyword>
<comment type="subcellular location">
    <subcellularLocation>
        <location evidence="1">Cell inner membrane</location>
        <topology evidence="1">Multi-pass membrane protein</topology>
    </subcellularLocation>
</comment>
<feature type="transmembrane region" description="Helical" evidence="16">
    <location>
        <begin position="500"/>
        <end position="520"/>
    </location>
</feature>
<feature type="domain" description="Polysaccharide chain length determinant N-terminal" evidence="17">
    <location>
        <begin position="17"/>
        <end position="115"/>
    </location>
</feature>
<evidence type="ECO:0000256" key="16">
    <source>
        <dbReference type="SAM" id="Phobius"/>
    </source>
</evidence>
<dbReference type="RefSeq" id="WP_013443929.1">
    <property type="nucleotide sequence ID" value="NC_014734.1"/>
</dbReference>
<dbReference type="CDD" id="cd05387">
    <property type="entry name" value="BY-kinase"/>
    <property type="match status" value="1"/>
</dbReference>
<dbReference type="OrthoDB" id="9794577at2"/>
<evidence type="ECO:0000259" key="17">
    <source>
        <dbReference type="Pfam" id="PF02706"/>
    </source>
</evidence>
<dbReference type="InterPro" id="IPR025669">
    <property type="entry name" value="AAA_dom"/>
</dbReference>
<dbReference type="PANTHER" id="PTHR32309:SF13">
    <property type="entry name" value="FERRIC ENTEROBACTIN TRANSPORT PROTEIN FEPE"/>
    <property type="match status" value="1"/>
</dbReference>
<comment type="similarity">
    <text evidence="3">Belongs to the etk/wzc family.</text>
</comment>
<comment type="catalytic activity">
    <reaction evidence="15">
        <text>L-tyrosyl-[protein] + ATP = O-phospho-L-tyrosyl-[protein] + ADP + H(+)</text>
        <dbReference type="Rhea" id="RHEA:10596"/>
        <dbReference type="Rhea" id="RHEA-COMP:10136"/>
        <dbReference type="Rhea" id="RHEA-COMP:20101"/>
        <dbReference type="ChEBI" id="CHEBI:15378"/>
        <dbReference type="ChEBI" id="CHEBI:30616"/>
        <dbReference type="ChEBI" id="CHEBI:46858"/>
        <dbReference type="ChEBI" id="CHEBI:61978"/>
        <dbReference type="ChEBI" id="CHEBI:456216"/>
        <dbReference type="EC" id="2.7.10.2"/>
    </reaction>
</comment>
<keyword evidence="12 16" id="KW-1133">Transmembrane helix</keyword>
<evidence type="ECO:0000256" key="2">
    <source>
        <dbReference type="ARBA" id="ARBA00007316"/>
    </source>
</evidence>
<dbReference type="Pfam" id="PF13614">
    <property type="entry name" value="AAA_31"/>
    <property type="match status" value="1"/>
</dbReference>
<accession>E4T1G6</accession>
<evidence type="ECO:0000256" key="15">
    <source>
        <dbReference type="ARBA" id="ARBA00051245"/>
    </source>
</evidence>
<dbReference type="GO" id="GO:0004715">
    <property type="term" value="F:non-membrane spanning protein tyrosine kinase activity"/>
    <property type="evidence" value="ECO:0007669"/>
    <property type="project" value="UniProtKB-EC"/>
</dbReference>
<dbReference type="EMBL" id="CP002345">
    <property type="protein sequence ID" value="ADQ78560.1"/>
    <property type="molecule type" value="Genomic_DNA"/>
</dbReference>
<evidence type="ECO:0000256" key="4">
    <source>
        <dbReference type="ARBA" id="ARBA00011903"/>
    </source>
</evidence>
<feature type="domain" description="AAA" evidence="18">
    <location>
        <begin position="585"/>
        <end position="706"/>
    </location>
</feature>
<dbReference type="NCBIfam" id="TIGR01007">
    <property type="entry name" value="eps_fam"/>
    <property type="match status" value="1"/>
</dbReference>
<keyword evidence="6" id="KW-0997">Cell inner membrane</keyword>
<feature type="transmembrane region" description="Helical" evidence="16">
    <location>
        <begin position="30"/>
        <end position="48"/>
    </location>
</feature>
<evidence type="ECO:0000256" key="12">
    <source>
        <dbReference type="ARBA" id="ARBA00022989"/>
    </source>
</evidence>
<keyword evidence="7" id="KW-0808">Transferase</keyword>
<dbReference type="PANTHER" id="PTHR32309">
    <property type="entry name" value="TYROSINE-PROTEIN KINASE"/>
    <property type="match status" value="1"/>
</dbReference>
<evidence type="ECO:0000256" key="5">
    <source>
        <dbReference type="ARBA" id="ARBA00022475"/>
    </source>
</evidence>
<reference key="1">
    <citation type="submission" date="2010-11" db="EMBL/GenBank/DDBJ databases">
        <title>The complete genome of Paludibacter propionicigenes DSM 17365.</title>
        <authorList>
            <consortium name="US DOE Joint Genome Institute (JGI-PGF)"/>
            <person name="Lucas S."/>
            <person name="Copeland A."/>
            <person name="Lapidus A."/>
            <person name="Bruce D."/>
            <person name="Goodwin L."/>
            <person name="Pitluck S."/>
            <person name="Kyrpides N."/>
            <person name="Mavromatis K."/>
            <person name="Ivanova N."/>
            <person name="Munk A.C."/>
            <person name="Brettin T."/>
            <person name="Detter J.C."/>
            <person name="Han C."/>
            <person name="Tapia R."/>
            <person name="Land M."/>
            <person name="Hauser L."/>
            <person name="Markowitz V."/>
            <person name="Cheng J.-F."/>
            <person name="Hugenholtz P."/>
            <person name="Woyke T."/>
            <person name="Wu D."/>
            <person name="Gronow S."/>
            <person name="Wellnitz S."/>
            <person name="Brambilla E."/>
            <person name="Klenk H.-P."/>
            <person name="Eisen J.A."/>
        </authorList>
    </citation>
    <scope>NUCLEOTIDE SEQUENCE</scope>
    <source>
        <strain>WB4</strain>
    </source>
</reference>
<keyword evidence="11" id="KW-0067">ATP-binding</keyword>
<dbReference type="KEGG" id="ppn:Palpr_0399"/>
<keyword evidence="14" id="KW-0829">Tyrosine-protein kinase</keyword>
<organism evidence="19 20">
    <name type="scientific">Paludibacter propionicigenes (strain DSM 17365 / JCM 13257 / WB4)</name>
    <dbReference type="NCBI Taxonomy" id="694427"/>
    <lineage>
        <taxon>Bacteria</taxon>
        <taxon>Pseudomonadati</taxon>
        <taxon>Bacteroidota</taxon>
        <taxon>Bacteroidia</taxon>
        <taxon>Bacteroidales</taxon>
        <taxon>Paludibacteraceae</taxon>
        <taxon>Paludibacter</taxon>
    </lineage>
</organism>
<dbReference type="InterPro" id="IPR050445">
    <property type="entry name" value="Bact_polysacc_biosynth/exp"/>
</dbReference>
<dbReference type="STRING" id="694427.Palpr_0399"/>
<evidence type="ECO:0000256" key="6">
    <source>
        <dbReference type="ARBA" id="ARBA00022519"/>
    </source>
</evidence>
<dbReference type="EC" id="2.7.10.2" evidence="4"/>
<dbReference type="SUPFAM" id="SSF52540">
    <property type="entry name" value="P-loop containing nucleoside triphosphate hydrolases"/>
    <property type="match status" value="1"/>
</dbReference>
<dbReference type="AlphaFoldDB" id="E4T1G6"/>
<dbReference type="eggNOG" id="COG0489">
    <property type="taxonomic scope" value="Bacteria"/>
</dbReference>
<dbReference type="InterPro" id="IPR027417">
    <property type="entry name" value="P-loop_NTPase"/>
</dbReference>